<protein>
    <submittedName>
        <fullName evidence="1">Uncharacterized protein</fullName>
    </submittedName>
</protein>
<gene>
    <name evidence="1" type="ORF">IZ6_22740</name>
</gene>
<evidence type="ECO:0000313" key="2">
    <source>
        <dbReference type="Proteomes" id="UP000515317"/>
    </source>
</evidence>
<dbReference type="EMBL" id="AP023361">
    <property type="protein sequence ID" value="BCJ91539.1"/>
    <property type="molecule type" value="Genomic_DNA"/>
</dbReference>
<dbReference type="AlphaFoldDB" id="A0A6S6QR62"/>
<organism evidence="1 2">
    <name type="scientific">Terrihabitans soli</name>
    <dbReference type="NCBI Taxonomy" id="708113"/>
    <lineage>
        <taxon>Bacteria</taxon>
        <taxon>Pseudomonadati</taxon>
        <taxon>Pseudomonadota</taxon>
        <taxon>Alphaproteobacteria</taxon>
        <taxon>Hyphomicrobiales</taxon>
        <taxon>Terrihabitans</taxon>
    </lineage>
</organism>
<proteinExistence type="predicted"/>
<reference evidence="1 2" key="1">
    <citation type="submission" date="2020-08" db="EMBL/GenBank/DDBJ databases">
        <title>Genome sequence of Rhizobiales bacterium strain IZ6.</title>
        <authorList>
            <person name="Nakai R."/>
            <person name="Naganuma T."/>
        </authorList>
    </citation>
    <scope>NUCLEOTIDE SEQUENCE [LARGE SCALE GENOMIC DNA]</scope>
    <source>
        <strain evidence="1 2">IZ6</strain>
    </source>
</reference>
<accession>A0A6S6QR62</accession>
<sequence length="70" mass="7495">MEANSLNVPASSLPCKVTAVRHTLEKRGALFVPEDNAAGAGVRLKFNRSETREIGGWEGEGGRVADDDIQ</sequence>
<dbReference type="KEGG" id="tso:IZ6_22740"/>
<keyword evidence="2" id="KW-1185">Reference proteome</keyword>
<dbReference type="Proteomes" id="UP000515317">
    <property type="component" value="Chromosome"/>
</dbReference>
<evidence type="ECO:0000313" key="1">
    <source>
        <dbReference type="EMBL" id="BCJ91539.1"/>
    </source>
</evidence>
<name>A0A6S6QR62_9HYPH</name>